<organism evidence="3 4">
    <name type="scientific">Pseudaminobacter salicylatoxidans</name>
    <dbReference type="NCBI Taxonomy" id="93369"/>
    <lineage>
        <taxon>Bacteria</taxon>
        <taxon>Pseudomonadati</taxon>
        <taxon>Pseudomonadota</taxon>
        <taxon>Alphaproteobacteria</taxon>
        <taxon>Hyphomicrobiales</taxon>
        <taxon>Phyllobacteriaceae</taxon>
        <taxon>Pseudaminobacter</taxon>
    </lineage>
</organism>
<gene>
    <name evidence="3" type="ORF">C7441_108220</name>
</gene>
<reference evidence="3 4" key="1">
    <citation type="submission" date="2018-05" db="EMBL/GenBank/DDBJ databases">
        <title>Genomic Encyclopedia of Type Strains, Phase IV (KMG-IV): sequencing the most valuable type-strain genomes for metagenomic binning, comparative biology and taxonomic classification.</title>
        <authorList>
            <person name="Goeker M."/>
        </authorList>
    </citation>
    <scope>NUCLEOTIDE SEQUENCE [LARGE SCALE GENOMIC DNA]</scope>
    <source>
        <strain evidence="3 4">DSM 6986</strain>
    </source>
</reference>
<dbReference type="EMBL" id="QGGG01000008">
    <property type="protein sequence ID" value="PWJ83826.1"/>
    <property type="molecule type" value="Genomic_DNA"/>
</dbReference>
<keyword evidence="2" id="KW-0732">Signal</keyword>
<protein>
    <submittedName>
        <fullName evidence="3">Putative beta-barrel porin 2</fullName>
    </submittedName>
</protein>
<evidence type="ECO:0000313" key="4">
    <source>
        <dbReference type="Proteomes" id="UP000245396"/>
    </source>
</evidence>
<evidence type="ECO:0000256" key="2">
    <source>
        <dbReference type="SAM" id="SignalP"/>
    </source>
</evidence>
<dbReference type="InterPro" id="IPR018759">
    <property type="entry name" value="BBP2_2"/>
</dbReference>
<comment type="caution">
    <text evidence="3">The sequence shown here is derived from an EMBL/GenBank/DDBJ whole genome shotgun (WGS) entry which is preliminary data.</text>
</comment>
<keyword evidence="4" id="KW-1185">Reference proteome</keyword>
<evidence type="ECO:0000313" key="3">
    <source>
        <dbReference type="EMBL" id="PWJ83826.1"/>
    </source>
</evidence>
<feature type="signal peptide" evidence="2">
    <location>
        <begin position="1"/>
        <end position="17"/>
    </location>
</feature>
<name>A0A316C4C6_PSESE</name>
<dbReference type="AlphaFoldDB" id="A0A316C4C6"/>
<accession>A0A316C4C6</accession>
<dbReference type="STRING" id="1192868.GCA_000304395_01339"/>
<dbReference type="Proteomes" id="UP000245396">
    <property type="component" value="Unassembled WGS sequence"/>
</dbReference>
<evidence type="ECO:0000256" key="1">
    <source>
        <dbReference type="SAM" id="MobiDB-lite"/>
    </source>
</evidence>
<feature type="chain" id="PRO_5016439725" evidence="2">
    <location>
        <begin position="18"/>
        <end position="379"/>
    </location>
</feature>
<sequence length="379" mass="40138">MLCMTAAAVLWALPATAQESTSGSNGADILGLRGTRAQPAQQAATAQQDPPPQYDPASTGAIPDPATAENADDSLFSLPANADDPFADAPPPDSGRRPSTALRRTAARNTVGEIAAPGPTRENLRAEAVDQDVNMPVEREPTIDTLENPLIDQRAERVQAIERLRRPHDERPFAPVGIRAGSFILRPSLEQGMTATSNASVSHDGSSAVLSETTLRLNAVSDWSRHAATIDAYGNLRRSLSGEDLKESRIGVDARLDLDLGNELRGFGTLNYLRRPESASSPAAIAGTLSQPVVQTVGGSLGLEKDVGKARFGIAGRLEHDIYGDAELSTGGSVSQKDRDSTLAALTLRGGYEISPALTPFLEAEVGRRQYDQKVDSNG</sequence>
<dbReference type="Pfam" id="PF10082">
    <property type="entry name" value="BBP2_2"/>
    <property type="match status" value="1"/>
</dbReference>
<feature type="compositionally biased region" description="Low complexity" evidence="1">
    <location>
        <begin position="37"/>
        <end position="48"/>
    </location>
</feature>
<feature type="region of interest" description="Disordered" evidence="1">
    <location>
        <begin position="17"/>
        <end position="117"/>
    </location>
</feature>
<proteinExistence type="predicted"/>